<dbReference type="Proteomes" id="UP000193738">
    <property type="component" value="Unassembled WGS sequence"/>
</dbReference>
<accession>A0A1X1VH39</accession>
<sequence>MPQAGAAWRILLSLWAAASAVRTFDDVGGLFDDGICGVRGKGDPDAILRAADTLTEFLRR</sequence>
<gene>
    <name evidence="1" type="ORF">AWC07_08255</name>
</gene>
<evidence type="ECO:0000313" key="2">
    <source>
        <dbReference type="Proteomes" id="UP000193738"/>
    </source>
</evidence>
<dbReference type="EMBL" id="LQOX01000107">
    <property type="protein sequence ID" value="ORV68470.1"/>
    <property type="molecule type" value="Genomic_DNA"/>
</dbReference>
<reference evidence="1 2" key="1">
    <citation type="submission" date="2016-01" db="EMBL/GenBank/DDBJ databases">
        <title>The new phylogeny of the genus Mycobacterium.</title>
        <authorList>
            <person name="Tarcisio F."/>
            <person name="Conor M."/>
            <person name="Antonella G."/>
            <person name="Elisabetta G."/>
            <person name="Giulia F.S."/>
            <person name="Sara T."/>
            <person name="Anna F."/>
            <person name="Clotilde B."/>
            <person name="Roberto B."/>
            <person name="Veronica D.S."/>
            <person name="Fabio R."/>
            <person name="Monica P."/>
            <person name="Olivier J."/>
            <person name="Enrico T."/>
            <person name="Nicola S."/>
        </authorList>
    </citation>
    <scope>NUCLEOTIDE SEQUENCE [LARGE SCALE GENOMIC DNA]</scope>
    <source>
        <strain evidence="1 2">DSM 43505</strain>
    </source>
</reference>
<organism evidence="1 2">
    <name type="scientific">Mycobacterium gastri</name>
    <dbReference type="NCBI Taxonomy" id="1777"/>
    <lineage>
        <taxon>Bacteria</taxon>
        <taxon>Bacillati</taxon>
        <taxon>Actinomycetota</taxon>
        <taxon>Actinomycetes</taxon>
        <taxon>Mycobacteriales</taxon>
        <taxon>Mycobacteriaceae</taxon>
        <taxon>Mycobacterium</taxon>
    </lineage>
</organism>
<evidence type="ECO:0000313" key="1">
    <source>
        <dbReference type="EMBL" id="ORV68470.1"/>
    </source>
</evidence>
<protein>
    <submittedName>
        <fullName evidence="1">Uncharacterized protein</fullName>
    </submittedName>
</protein>
<dbReference type="AlphaFoldDB" id="A0A1X1VH39"/>
<comment type="caution">
    <text evidence="1">The sequence shown here is derived from an EMBL/GenBank/DDBJ whole genome shotgun (WGS) entry which is preliminary data.</text>
</comment>
<name>A0A1X1VH39_MYCGS</name>
<keyword evidence="2" id="KW-1185">Reference proteome</keyword>
<proteinExistence type="predicted"/>